<dbReference type="NCBIfam" id="NF001221">
    <property type="entry name" value="PRK00197.1"/>
    <property type="match status" value="1"/>
</dbReference>
<dbReference type="EC" id="1.2.1.41" evidence="7"/>
<dbReference type="InterPro" id="IPR015590">
    <property type="entry name" value="Aldehyde_DH_dom"/>
</dbReference>
<dbReference type="GO" id="GO:0004350">
    <property type="term" value="F:glutamate-5-semialdehyde dehydrogenase activity"/>
    <property type="evidence" value="ECO:0007669"/>
    <property type="project" value="UniProtKB-UniRule"/>
</dbReference>
<dbReference type="InterPro" id="IPR016161">
    <property type="entry name" value="Ald_DH/histidinol_DH"/>
</dbReference>
<organism evidence="9 10">
    <name type="scientific">Candidatus Lambdaproteobacteria bacterium RIFOXYD2_FULL_50_16</name>
    <dbReference type="NCBI Taxonomy" id="1817772"/>
    <lineage>
        <taxon>Bacteria</taxon>
        <taxon>Pseudomonadati</taxon>
        <taxon>Pseudomonadota</taxon>
        <taxon>Candidatus Lambdaproteobacteria</taxon>
    </lineage>
</organism>
<dbReference type="PANTHER" id="PTHR11063">
    <property type="entry name" value="GLUTAMATE SEMIALDEHYDE DEHYDROGENASE"/>
    <property type="match status" value="1"/>
</dbReference>
<proteinExistence type="inferred from homology"/>
<dbReference type="STRING" id="1817772.A2527_01940"/>
<keyword evidence="3 7" id="KW-0641">Proline biosynthesis</keyword>
<dbReference type="AlphaFoldDB" id="A0A1F6GEH9"/>
<dbReference type="GO" id="GO:0005737">
    <property type="term" value="C:cytoplasm"/>
    <property type="evidence" value="ECO:0007669"/>
    <property type="project" value="UniProtKB-SubCell"/>
</dbReference>
<dbReference type="CDD" id="cd07079">
    <property type="entry name" value="ALDH_F18-19_ProA-GPR"/>
    <property type="match status" value="1"/>
</dbReference>
<dbReference type="InterPro" id="IPR020593">
    <property type="entry name" value="G-glutamylP_reductase_CS"/>
</dbReference>
<dbReference type="Proteomes" id="UP000178449">
    <property type="component" value="Unassembled WGS sequence"/>
</dbReference>
<dbReference type="Gene3D" id="3.40.309.10">
    <property type="entry name" value="Aldehyde Dehydrogenase, Chain A, domain 2"/>
    <property type="match status" value="1"/>
</dbReference>
<evidence type="ECO:0000256" key="3">
    <source>
        <dbReference type="ARBA" id="ARBA00022650"/>
    </source>
</evidence>
<comment type="catalytic activity">
    <reaction evidence="6 7">
        <text>L-glutamate 5-semialdehyde + phosphate + NADP(+) = L-glutamyl 5-phosphate + NADPH + H(+)</text>
        <dbReference type="Rhea" id="RHEA:19541"/>
        <dbReference type="ChEBI" id="CHEBI:15378"/>
        <dbReference type="ChEBI" id="CHEBI:43474"/>
        <dbReference type="ChEBI" id="CHEBI:57783"/>
        <dbReference type="ChEBI" id="CHEBI:58066"/>
        <dbReference type="ChEBI" id="CHEBI:58274"/>
        <dbReference type="ChEBI" id="CHEBI:58349"/>
        <dbReference type="EC" id="1.2.1.41"/>
    </reaction>
</comment>
<evidence type="ECO:0000259" key="8">
    <source>
        <dbReference type="Pfam" id="PF00171"/>
    </source>
</evidence>
<comment type="similarity">
    <text evidence="7">Belongs to the gamma-glutamyl phosphate reductase family.</text>
</comment>
<dbReference type="InterPro" id="IPR016163">
    <property type="entry name" value="Ald_DH_C"/>
</dbReference>
<keyword evidence="2 7" id="KW-0028">Amino-acid biosynthesis</keyword>
<evidence type="ECO:0000256" key="7">
    <source>
        <dbReference type="HAMAP-Rule" id="MF_00412"/>
    </source>
</evidence>
<dbReference type="InterPro" id="IPR016162">
    <property type="entry name" value="Ald_DH_N"/>
</dbReference>
<protein>
    <recommendedName>
        <fullName evidence="7">Gamma-glutamyl phosphate reductase</fullName>
        <shortName evidence="7">GPR</shortName>
        <ecNumber evidence="7">1.2.1.41</ecNumber>
    </recommendedName>
    <alternativeName>
        <fullName evidence="7">Glutamate-5-semialdehyde dehydrogenase</fullName>
    </alternativeName>
    <alternativeName>
        <fullName evidence="7">Glutamyl-gamma-semialdehyde dehydrogenase</fullName>
        <shortName evidence="7">GSA dehydrogenase</shortName>
    </alternativeName>
</protein>
<dbReference type="NCBIfam" id="TIGR00407">
    <property type="entry name" value="proA"/>
    <property type="match status" value="1"/>
</dbReference>
<dbReference type="GO" id="GO:0050661">
    <property type="term" value="F:NADP binding"/>
    <property type="evidence" value="ECO:0007669"/>
    <property type="project" value="InterPro"/>
</dbReference>
<evidence type="ECO:0000256" key="4">
    <source>
        <dbReference type="ARBA" id="ARBA00022857"/>
    </source>
</evidence>
<evidence type="ECO:0000256" key="5">
    <source>
        <dbReference type="ARBA" id="ARBA00023002"/>
    </source>
</evidence>
<accession>A0A1F6GEH9</accession>
<evidence type="ECO:0000313" key="9">
    <source>
        <dbReference type="EMBL" id="OGG96498.1"/>
    </source>
</evidence>
<dbReference type="PROSITE" id="PS01223">
    <property type="entry name" value="PROA"/>
    <property type="match status" value="1"/>
</dbReference>
<dbReference type="HAMAP" id="MF_00412">
    <property type="entry name" value="ProA"/>
    <property type="match status" value="1"/>
</dbReference>
<comment type="caution">
    <text evidence="9">The sequence shown here is derived from an EMBL/GenBank/DDBJ whole genome shotgun (WGS) entry which is preliminary data.</text>
</comment>
<sequence>MSPITQKCQAAKSASLLLAQQNRQKKDQLLLKIAERLRQKAAAIAQANAQDVAAAAQAVDQGELSPALLARLKLTSAKIEQLSVYCEEVAKLEDPVGQRQFAMELDKGMELERVSCPLGVLAVLFESRPEVVVQVSALCLKSGNGVILKGGSEAARSNRQLYEIIAEVVKEEGLEGAVGLIETRQDVAEILKEDQYLDLIIPRGSNAFVRHIQENSLIPVLGHSEGICNLYIAADANPEMATQVAIDSKTDYPSACNAVENLLFERSCSDNLIGQVTAGLLAAGVELRGCEETRTRAKGLNPASDEDWDREYSELILSVKLVEGLDEAVEFINQHGSGHTDSIVTSDPNKAAQFFAAVDSACVFHNASTRFSDGFVFGLGAEVGISTNKTHARGPVGLEGLVIYKYLLHAEGQVRGAYSGPNAKSYLHRRL</sequence>
<name>A0A1F6GEH9_9PROT</name>
<dbReference type="PIRSF" id="PIRSF000151">
    <property type="entry name" value="GPR"/>
    <property type="match status" value="1"/>
</dbReference>
<evidence type="ECO:0000256" key="1">
    <source>
        <dbReference type="ARBA" id="ARBA00004985"/>
    </source>
</evidence>
<keyword evidence="5 7" id="KW-0560">Oxidoreductase</keyword>
<dbReference type="InterPro" id="IPR012134">
    <property type="entry name" value="Glu-5-SA_DH"/>
</dbReference>
<comment type="pathway">
    <text evidence="1 7">Amino-acid biosynthesis; L-proline biosynthesis; L-glutamate 5-semialdehyde from L-glutamate: step 2/2.</text>
</comment>
<dbReference type="Gene3D" id="3.40.605.10">
    <property type="entry name" value="Aldehyde Dehydrogenase, Chain A, domain 1"/>
    <property type="match status" value="1"/>
</dbReference>
<dbReference type="UniPathway" id="UPA00098">
    <property type="reaction ID" value="UER00360"/>
</dbReference>
<evidence type="ECO:0000256" key="6">
    <source>
        <dbReference type="ARBA" id="ARBA00049024"/>
    </source>
</evidence>
<keyword evidence="4 7" id="KW-0521">NADP</keyword>
<reference evidence="9 10" key="1">
    <citation type="journal article" date="2016" name="Nat. Commun.">
        <title>Thousands of microbial genomes shed light on interconnected biogeochemical processes in an aquifer system.</title>
        <authorList>
            <person name="Anantharaman K."/>
            <person name="Brown C.T."/>
            <person name="Hug L.A."/>
            <person name="Sharon I."/>
            <person name="Castelle C.J."/>
            <person name="Probst A.J."/>
            <person name="Thomas B.C."/>
            <person name="Singh A."/>
            <person name="Wilkins M.J."/>
            <person name="Karaoz U."/>
            <person name="Brodie E.L."/>
            <person name="Williams K.H."/>
            <person name="Hubbard S.S."/>
            <person name="Banfield J.F."/>
        </authorList>
    </citation>
    <scope>NUCLEOTIDE SEQUENCE [LARGE SCALE GENOMIC DNA]</scope>
</reference>
<feature type="domain" description="Aldehyde dehydrogenase" evidence="8">
    <location>
        <begin position="6"/>
        <end position="278"/>
    </location>
</feature>
<dbReference type="EMBL" id="MFNE01000012">
    <property type="protein sequence ID" value="OGG96498.1"/>
    <property type="molecule type" value="Genomic_DNA"/>
</dbReference>
<keyword evidence="7" id="KW-0963">Cytoplasm</keyword>
<dbReference type="GO" id="GO:0055129">
    <property type="term" value="P:L-proline biosynthetic process"/>
    <property type="evidence" value="ECO:0007669"/>
    <property type="project" value="UniProtKB-UniRule"/>
</dbReference>
<dbReference type="SUPFAM" id="SSF53720">
    <property type="entry name" value="ALDH-like"/>
    <property type="match status" value="1"/>
</dbReference>
<dbReference type="FunFam" id="3.40.309.10:FF:000006">
    <property type="entry name" value="Gamma-glutamyl phosphate reductase"/>
    <property type="match status" value="1"/>
</dbReference>
<evidence type="ECO:0000313" key="10">
    <source>
        <dbReference type="Proteomes" id="UP000178449"/>
    </source>
</evidence>
<dbReference type="PANTHER" id="PTHR11063:SF8">
    <property type="entry name" value="DELTA-1-PYRROLINE-5-CARBOXYLATE SYNTHASE"/>
    <property type="match status" value="1"/>
</dbReference>
<gene>
    <name evidence="7" type="primary">proA</name>
    <name evidence="9" type="ORF">A2527_01940</name>
</gene>
<dbReference type="Pfam" id="PF00171">
    <property type="entry name" value="Aldedh"/>
    <property type="match status" value="1"/>
</dbReference>
<comment type="function">
    <text evidence="7">Catalyzes the NADPH-dependent reduction of L-glutamate 5-phosphate into L-glutamate 5-semialdehyde and phosphate. The product spontaneously undergoes cyclization to form 1-pyrroline-5-carboxylate.</text>
</comment>
<comment type="subcellular location">
    <subcellularLocation>
        <location evidence="7">Cytoplasm</location>
    </subcellularLocation>
</comment>
<evidence type="ECO:0000256" key="2">
    <source>
        <dbReference type="ARBA" id="ARBA00022605"/>
    </source>
</evidence>
<dbReference type="InterPro" id="IPR000965">
    <property type="entry name" value="GPR_dom"/>
</dbReference>